<organism evidence="2 3">
    <name type="scientific">Lentinula edodes</name>
    <name type="common">Shiitake mushroom</name>
    <name type="synonym">Lentinus edodes</name>
    <dbReference type="NCBI Taxonomy" id="5353"/>
    <lineage>
        <taxon>Eukaryota</taxon>
        <taxon>Fungi</taxon>
        <taxon>Dikarya</taxon>
        <taxon>Basidiomycota</taxon>
        <taxon>Agaricomycotina</taxon>
        <taxon>Agaricomycetes</taxon>
        <taxon>Agaricomycetidae</taxon>
        <taxon>Agaricales</taxon>
        <taxon>Marasmiineae</taxon>
        <taxon>Omphalotaceae</taxon>
        <taxon>Lentinula</taxon>
    </lineage>
</organism>
<sequence>MHLPSFNDLVFVLSLGTVIVSASPIVGRREAQLLGYMHPRESDGPKFQELKRIVSSTSSPVTSTIISHLMLIKRWTDQMLTGML</sequence>
<protein>
    <submittedName>
        <fullName evidence="2">Uncharacterized protein</fullName>
    </submittedName>
</protein>
<accession>A0A1Q3E2N4</accession>
<evidence type="ECO:0000313" key="2">
    <source>
        <dbReference type="EMBL" id="GAW01518.1"/>
    </source>
</evidence>
<comment type="caution">
    <text evidence="2">The sequence shown here is derived from an EMBL/GenBank/DDBJ whole genome shotgun (WGS) entry which is preliminary data.</text>
</comment>
<gene>
    <name evidence="2" type="ORF">LENED_003119</name>
</gene>
<reference evidence="2 3" key="2">
    <citation type="submission" date="2017-02" db="EMBL/GenBank/DDBJ databases">
        <title>A genome survey and senescence transcriptome analysis in Lentinula edodes.</title>
        <authorList>
            <person name="Sakamoto Y."/>
            <person name="Nakade K."/>
            <person name="Sato S."/>
            <person name="Yoshida Y."/>
            <person name="Miyazaki K."/>
            <person name="Natsume S."/>
            <person name="Konno N."/>
        </authorList>
    </citation>
    <scope>NUCLEOTIDE SEQUENCE [LARGE SCALE GENOMIC DNA]</scope>
    <source>
        <strain evidence="2 3">NBRC 111202</strain>
    </source>
</reference>
<name>A0A1Q3E2N4_LENED</name>
<keyword evidence="1" id="KW-0812">Transmembrane</keyword>
<evidence type="ECO:0000313" key="3">
    <source>
        <dbReference type="Proteomes" id="UP000188533"/>
    </source>
</evidence>
<keyword evidence="3" id="KW-1185">Reference proteome</keyword>
<dbReference type="EMBL" id="BDGU01000064">
    <property type="protein sequence ID" value="GAW01518.1"/>
    <property type="molecule type" value="Genomic_DNA"/>
</dbReference>
<reference evidence="2 3" key="1">
    <citation type="submission" date="2016-08" db="EMBL/GenBank/DDBJ databases">
        <authorList>
            <consortium name="Lentinula edodes genome sequencing consortium"/>
            <person name="Sakamoto Y."/>
            <person name="Nakade K."/>
            <person name="Sato S."/>
            <person name="Yoshida Y."/>
            <person name="Miyazaki K."/>
            <person name="Natsume S."/>
            <person name="Konno N."/>
        </authorList>
    </citation>
    <scope>NUCLEOTIDE SEQUENCE [LARGE SCALE GENOMIC DNA]</scope>
    <source>
        <strain evidence="2 3">NBRC 111202</strain>
    </source>
</reference>
<evidence type="ECO:0000256" key="1">
    <source>
        <dbReference type="SAM" id="Phobius"/>
    </source>
</evidence>
<dbReference type="AlphaFoldDB" id="A0A1Q3E2N4"/>
<proteinExistence type="predicted"/>
<dbReference type="Proteomes" id="UP000188533">
    <property type="component" value="Unassembled WGS sequence"/>
</dbReference>
<keyword evidence="1" id="KW-1133">Transmembrane helix</keyword>
<keyword evidence="1" id="KW-0472">Membrane</keyword>
<feature type="transmembrane region" description="Helical" evidence="1">
    <location>
        <begin position="6"/>
        <end position="27"/>
    </location>
</feature>